<evidence type="ECO:0000256" key="2">
    <source>
        <dbReference type="ARBA" id="ARBA00022741"/>
    </source>
</evidence>
<dbReference type="Proteomes" id="UP000051012">
    <property type="component" value="Unassembled WGS sequence"/>
</dbReference>
<dbReference type="GO" id="GO:0003677">
    <property type="term" value="F:DNA binding"/>
    <property type="evidence" value="ECO:0007669"/>
    <property type="project" value="UniProtKB-KW"/>
</dbReference>
<dbReference type="Gene3D" id="3.40.50.300">
    <property type="entry name" value="P-loop containing nucleotide triphosphate hydrolases"/>
    <property type="match status" value="1"/>
</dbReference>
<keyword evidence="3 5" id="KW-0067">ATP-binding</keyword>
<dbReference type="PATRIC" id="fig|1703772.3.peg.1405"/>
<dbReference type="SUPFAM" id="SSF52540">
    <property type="entry name" value="P-loop containing nucleoside triphosphate hydrolases"/>
    <property type="match status" value="1"/>
</dbReference>
<dbReference type="GO" id="GO:0005524">
    <property type="term" value="F:ATP binding"/>
    <property type="evidence" value="ECO:0007669"/>
    <property type="project" value="UniProtKB-UniRule"/>
</dbReference>
<feature type="binding site" evidence="5">
    <location>
        <begin position="168"/>
        <end position="175"/>
    </location>
    <ligand>
        <name>ATP</name>
        <dbReference type="ChEBI" id="CHEBI:30616"/>
    </ligand>
</feature>
<evidence type="ECO:0000256" key="5">
    <source>
        <dbReference type="PROSITE-ProRule" id="PRU00289"/>
    </source>
</evidence>
<dbReference type="InterPro" id="IPR041027">
    <property type="entry name" value="FtsK_alpha"/>
</dbReference>
<dbReference type="Pfam" id="PF17854">
    <property type="entry name" value="FtsK_alpha"/>
    <property type="match status" value="1"/>
</dbReference>
<dbReference type="AlphaFoldDB" id="A0A0S7Y8Z6"/>
<proteinExistence type="inferred from homology"/>
<comment type="caution">
    <text evidence="7">The sequence shown here is derived from an EMBL/GenBank/DDBJ whole genome shotgun (WGS) entry which is preliminary data.</text>
</comment>
<sequence length="547" mass="61379">EDVQKIERKPLPIIDFKTEFLNILHEPAETYGVDNEALKKEAELLTRRLAEFDVQGKIVGVQSGPVISRFEFEPAPGIKVNRIANLDNDLALALKATRIRILAPIPGKSAVGIEVPNRERGLVYLKSNILDSNFENNASPLAIVLGEDTSGKPVVDDISTMPHMLIAGTTGSGKSVFINTIMLSLLYHSAYKHVRFLTIDPKRLELPMYNPIPHLLRRAITEPKAAVGELEKVVKIMDMRYRDFAREGVRDIDGYNEKMRKKNGEIKPYILIIVDELADLMLTAPSEIEENITRLAQMSRAVGIHLILATQRPSVDVITGLIKANFPCRIAFQVASKTDSRTILDMNGAESLLGRGDMLFLPPGKGSPIRLHGPYVSTDEVCDISKLIARLYLYDLLKDTDADLEEIVDAIIDEELWTVFIDTKDPGFDEKRRALSNIIPIEKIDDIIDSGYYPQLDEVVTKEMPIAKEQVKEVDELFHEAAQLVFRHQVASVSLLQRRLNLGYARAGRIVDQLEAAGIVEPFQGSKSRKVLVERKEELEKILGEYR</sequence>
<dbReference type="EMBL" id="LJNI01000169">
    <property type="protein sequence ID" value="KPJ70572.1"/>
    <property type="molecule type" value="Genomic_DNA"/>
</dbReference>
<dbReference type="InterPro" id="IPR018541">
    <property type="entry name" value="Ftsk_gamma"/>
</dbReference>
<dbReference type="SMART" id="SM00382">
    <property type="entry name" value="AAA"/>
    <property type="match status" value="1"/>
</dbReference>
<dbReference type="InterPro" id="IPR003593">
    <property type="entry name" value="AAA+_ATPase"/>
</dbReference>
<protein>
    <recommendedName>
        <fullName evidence="6">FtsK domain-containing protein</fullName>
    </recommendedName>
</protein>
<evidence type="ECO:0000259" key="6">
    <source>
        <dbReference type="PROSITE" id="PS50901"/>
    </source>
</evidence>
<accession>A0A0S7Y8Z6</accession>
<dbReference type="InterPro" id="IPR036388">
    <property type="entry name" value="WH-like_DNA-bd_sf"/>
</dbReference>
<dbReference type="CDD" id="cd01127">
    <property type="entry name" value="TrwB_TraG_TraD_VirD4"/>
    <property type="match status" value="1"/>
</dbReference>
<organism evidence="7 8">
    <name type="scientific">candidate division TA06 bacterium DG_78</name>
    <dbReference type="NCBI Taxonomy" id="1703772"/>
    <lineage>
        <taxon>Bacteria</taxon>
        <taxon>Bacteria division TA06</taxon>
    </lineage>
</organism>
<keyword evidence="2 5" id="KW-0547">Nucleotide-binding</keyword>
<evidence type="ECO:0000256" key="3">
    <source>
        <dbReference type="ARBA" id="ARBA00022840"/>
    </source>
</evidence>
<evidence type="ECO:0000313" key="8">
    <source>
        <dbReference type="Proteomes" id="UP000051012"/>
    </source>
</evidence>
<dbReference type="SUPFAM" id="SSF46785">
    <property type="entry name" value="Winged helix' DNA-binding domain"/>
    <property type="match status" value="1"/>
</dbReference>
<evidence type="ECO:0000313" key="7">
    <source>
        <dbReference type="EMBL" id="KPJ70572.1"/>
    </source>
</evidence>
<dbReference type="InterPro" id="IPR050206">
    <property type="entry name" value="FtsK/SpoIIIE/SftA"/>
</dbReference>
<dbReference type="Gene3D" id="1.10.10.10">
    <property type="entry name" value="Winged helix-like DNA-binding domain superfamily/Winged helix DNA-binding domain"/>
    <property type="match status" value="1"/>
</dbReference>
<feature type="non-terminal residue" evidence="7">
    <location>
        <position position="1"/>
    </location>
</feature>
<keyword evidence="4" id="KW-0238">DNA-binding</keyword>
<comment type="similarity">
    <text evidence="1">Belongs to the FtsK/SpoIIIE/SftA family.</text>
</comment>
<dbReference type="PANTHER" id="PTHR22683:SF41">
    <property type="entry name" value="DNA TRANSLOCASE FTSK"/>
    <property type="match status" value="1"/>
</dbReference>
<reference evidence="7 8" key="1">
    <citation type="journal article" date="2015" name="Microbiome">
        <title>Genomic resolution of linkages in carbon, nitrogen, and sulfur cycling among widespread estuary sediment bacteria.</title>
        <authorList>
            <person name="Baker B.J."/>
            <person name="Lazar C.S."/>
            <person name="Teske A.P."/>
            <person name="Dick G.J."/>
        </authorList>
    </citation>
    <scope>NUCLEOTIDE SEQUENCE [LARGE SCALE GENOMIC DNA]</scope>
    <source>
        <strain evidence="7">DG_78</strain>
    </source>
</reference>
<feature type="domain" description="FtsK" evidence="6">
    <location>
        <begin position="151"/>
        <end position="341"/>
    </location>
</feature>
<dbReference type="SMART" id="SM00843">
    <property type="entry name" value="Ftsk_gamma"/>
    <property type="match status" value="1"/>
</dbReference>
<dbReference type="InterPro" id="IPR002543">
    <property type="entry name" value="FtsK_dom"/>
</dbReference>
<dbReference type="InterPro" id="IPR036390">
    <property type="entry name" value="WH_DNA-bd_sf"/>
</dbReference>
<dbReference type="Pfam" id="PF09397">
    <property type="entry name" value="FtsK_gamma"/>
    <property type="match status" value="1"/>
</dbReference>
<name>A0A0S7Y8Z6_UNCT6</name>
<dbReference type="PANTHER" id="PTHR22683">
    <property type="entry name" value="SPORULATION PROTEIN RELATED"/>
    <property type="match status" value="1"/>
</dbReference>
<gene>
    <name evidence="7" type="ORF">AMJ52_09755</name>
</gene>
<dbReference type="Gene3D" id="3.30.980.40">
    <property type="match status" value="1"/>
</dbReference>
<evidence type="ECO:0000256" key="1">
    <source>
        <dbReference type="ARBA" id="ARBA00006474"/>
    </source>
</evidence>
<dbReference type="InterPro" id="IPR027417">
    <property type="entry name" value="P-loop_NTPase"/>
</dbReference>
<evidence type="ECO:0000256" key="4">
    <source>
        <dbReference type="ARBA" id="ARBA00023125"/>
    </source>
</evidence>
<dbReference type="PROSITE" id="PS50901">
    <property type="entry name" value="FTSK"/>
    <property type="match status" value="1"/>
</dbReference>
<dbReference type="Pfam" id="PF01580">
    <property type="entry name" value="FtsK_SpoIIIE"/>
    <property type="match status" value="1"/>
</dbReference>